<comment type="caution">
    <text evidence="1">The sequence shown here is derived from an EMBL/GenBank/DDBJ whole genome shotgun (WGS) entry which is preliminary data.</text>
</comment>
<dbReference type="Proteomes" id="UP000245390">
    <property type="component" value="Unassembled WGS sequence"/>
</dbReference>
<proteinExistence type="predicted"/>
<evidence type="ECO:0000313" key="1">
    <source>
        <dbReference type="EMBL" id="PWK55383.1"/>
    </source>
</evidence>
<dbReference type="AlphaFoldDB" id="A0A316G3X8"/>
<accession>A0A316G3X8</accession>
<sequence>MKDLKRQMMDTDSAEWMLFQVLSAVYEDFRDLEKRLGRHLSADIVTRDDGSASPEANALTRTSVVPEAYRRPHTVL</sequence>
<organism evidence="1 2">
    <name type="scientific">Silicimonas algicola</name>
    <dbReference type="NCBI Taxonomy" id="1826607"/>
    <lineage>
        <taxon>Bacteria</taxon>
        <taxon>Pseudomonadati</taxon>
        <taxon>Pseudomonadota</taxon>
        <taxon>Alphaproteobacteria</taxon>
        <taxon>Rhodobacterales</taxon>
        <taxon>Paracoccaceae</taxon>
    </lineage>
</organism>
<dbReference type="EMBL" id="QGGV01000007">
    <property type="protein sequence ID" value="PWK55383.1"/>
    <property type="molecule type" value="Genomic_DNA"/>
</dbReference>
<keyword evidence="2" id="KW-1185">Reference proteome</keyword>
<gene>
    <name evidence="1" type="ORF">C8D95_10749</name>
</gene>
<name>A0A316G3X8_9RHOB</name>
<dbReference type="KEGG" id="salo:EF888_08050"/>
<reference evidence="1 2" key="1">
    <citation type="submission" date="2018-05" db="EMBL/GenBank/DDBJ databases">
        <title>Genomic Encyclopedia of Type Strains, Phase IV (KMG-IV): sequencing the most valuable type-strain genomes for metagenomic binning, comparative biology and taxonomic classification.</title>
        <authorList>
            <person name="Goeker M."/>
        </authorList>
    </citation>
    <scope>NUCLEOTIDE SEQUENCE [LARGE SCALE GENOMIC DNA]</scope>
    <source>
        <strain evidence="1 2">DSM 103371</strain>
    </source>
</reference>
<dbReference type="RefSeq" id="WP_109759988.1">
    <property type="nucleotide sequence ID" value="NZ_CP034588.1"/>
</dbReference>
<evidence type="ECO:0000313" key="2">
    <source>
        <dbReference type="Proteomes" id="UP000245390"/>
    </source>
</evidence>
<protein>
    <submittedName>
        <fullName evidence="1">Uncharacterized protein</fullName>
    </submittedName>
</protein>